<dbReference type="Gene3D" id="2.60.120.890">
    <property type="entry name" value="BT2081, beta-jelly-roll domain"/>
    <property type="match status" value="1"/>
</dbReference>
<sequence length="725" mass="79208">MKRTIYNISALLFLILATTGCREKDLNESGLLRLSIGIKDKVETVTRTLSDEEQNALKGNAKIRIYSGKGLVRKYNGTAEMPAEMQLAAGDYNIKVAAGDSVAASFDKTFYRGEKDFSIHAGQSSSVSVECIIANTLVTVEFAKSLTQAFQSYEVQVASSAGSLTFTADNPNAIGYYMIPADDAQLSWTFKATTLSGNEYTRTNTLTVAPTTRYDLTFGYEDSGESYDDGGSTLTLDINTEPLETSTVEVPVYRRPSITGKNFGNENELFVELNKGTEQEFWIATSSILTKALVSCDQFTSLGLPVNSFDILAMNAEDKSLFSSYGVNIVSKYNVNTGQGNTKIGLSEAFMQKLSQKEGVYDIQINATDDNKLQRSSVFRFIVSDAIVVTTNVIDAEVWATKATIRASLAKETEEALAFKYRIKGTTGEFTVPAQRVNGSKLLYANIKNLAPGTTYEYWALAGASPSTIISQFTTEATTQLENAGFEYWTDGTPMLVFGSGQSMWWDSGNHGSATASINITTYSTEYKNSGNFSAKLQSKKAGMMGVYQFAAGNLFAGKYIATEMSGVRGNGVLGWGRPFSSRPVALKGYIRYEPKAVDMTNNCSYINAGDMDKGCIYIALGDWVGETANGETWPVIVKTNFKDGNSAKLFNPNDIHIIAYGEKTWDEATAGDGMVEFEIPIEYRNMDTKPTSIVLVASSSKYGDYFTGGVDSTMWLDDLKLVYE</sequence>
<dbReference type="AlphaFoldDB" id="A0A380ZAV1"/>
<dbReference type="GeneID" id="93072104"/>
<proteinExistence type="predicted"/>
<name>A0A380ZAV1_9BACE</name>
<organism evidence="2 3">
    <name type="scientific">Bacteroides eggerthii</name>
    <dbReference type="NCBI Taxonomy" id="28111"/>
    <lineage>
        <taxon>Bacteria</taxon>
        <taxon>Pseudomonadati</taxon>
        <taxon>Bacteroidota</taxon>
        <taxon>Bacteroidia</taxon>
        <taxon>Bacteroidales</taxon>
        <taxon>Bacteroidaceae</taxon>
        <taxon>Bacteroides</taxon>
    </lineage>
</organism>
<dbReference type="STRING" id="483216.BACEGG_00352"/>
<evidence type="ECO:0000313" key="2">
    <source>
        <dbReference type="EMBL" id="SUV44107.1"/>
    </source>
</evidence>
<dbReference type="PROSITE" id="PS51257">
    <property type="entry name" value="PROKAR_LIPOPROTEIN"/>
    <property type="match status" value="1"/>
</dbReference>
<feature type="domain" description="Putative carbohydrate metabolism" evidence="1">
    <location>
        <begin position="502"/>
        <end position="722"/>
    </location>
</feature>
<dbReference type="OrthoDB" id="1004098at2"/>
<evidence type="ECO:0000313" key="3">
    <source>
        <dbReference type="Proteomes" id="UP000254424"/>
    </source>
</evidence>
<dbReference type="EMBL" id="UFSX01000002">
    <property type="protein sequence ID" value="SUV44107.1"/>
    <property type="molecule type" value="Genomic_DNA"/>
</dbReference>
<gene>
    <name evidence="2" type="ORF">NCTC11155_03517</name>
</gene>
<accession>A0A380ZAV1</accession>
<dbReference type="Pfam" id="PF13201">
    <property type="entry name" value="PCMD"/>
    <property type="match status" value="1"/>
</dbReference>
<dbReference type="Pfam" id="PF14900">
    <property type="entry name" value="DUF4493"/>
    <property type="match status" value="1"/>
</dbReference>
<reference evidence="2 3" key="1">
    <citation type="submission" date="2018-06" db="EMBL/GenBank/DDBJ databases">
        <authorList>
            <consortium name="Pathogen Informatics"/>
            <person name="Doyle S."/>
        </authorList>
    </citation>
    <scope>NUCLEOTIDE SEQUENCE [LARGE SCALE GENOMIC DNA]</scope>
    <source>
        <strain evidence="2 3">NCTC11155</strain>
    </source>
</reference>
<dbReference type="Proteomes" id="UP000254424">
    <property type="component" value="Unassembled WGS sequence"/>
</dbReference>
<evidence type="ECO:0000259" key="1">
    <source>
        <dbReference type="Pfam" id="PF13201"/>
    </source>
</evidence>
<dbReference type="InterPro" id="IPR025112">
    <property type="entry name" value="PCMD"/>
</dbReference>
<protein>
    <submittedName>
        <fullName evidence="2">Lipoprotein</fullName>
    </submittedName>
</protein>
<keyword evidence="2" id="KW-0449">Lipoprotein</keyword>
<dbReference type="InterPro" id="IPR027840">
    <property type="entry name" value="DUF4493"/>
</dbReference>
<dbReference type="InterPro" id="IPR038653">
    <property type="entry name" value="Put_CMD_sf"/>
</dbReference>
<dbReference type="RefSeq" id="WP_004288627.1">
    <property type="nucleotide sequence ID" value="NZ_CABKNQ010000020.1"/>
</dbReference>